<feature type="region of interest" description="Disordered" evidence="10">
    <location>
        <begin position="1449"/>
        <end position="1482"/>
    </location>
</feature>
<dbReference type="SUPFAM" id="SSF90123">
    <property type="entry name" value="ABC transporter transmembrane region"/>
    <property type="match status" value="2"/>
</dbReference>
<dbReference type="SMART" id="SM00382">
    <property type="entry name" value="AAA"/>
    <property type="match status" value="2"/>
</dbReference>
<dbReference type="Pfam" id="PF00005">
    <property type="entry name" value="ABC_tran"/>
    <property type="match status" value="2"/>
</dbReference>
<keyword evidence="4 11" id="KW-0812">Transmembrane</keyword>
<feature type="domain" description="ABC transmembrane type-1" evidence="13">
    <location>
        <begin position="874"/>
        <end position="1155"/>
    </location>
</feature>
<dbReference type="Gene3D" id="1.20.1560.10">
    <property type="entry name" value="ABC transporter type 1, transmembrane domain"/>
    <property type="match status" value="2"/>
</dbReference>
<feature type="compositionally biased region" description="Low complexity" evidence="10">
    <location>
        <begin position="1963"/>
        <end position="1973"/>
    </location>
</feature>
<dbReference type="PROSITE" id="PS50893">
    <property type="entry name" value="ABC_TRANSPORTER_2"/>
    <property type="match status" value="2"/>
</dbReference>
<evidence type="ECO:0000256" key="6">
    <source>
        <dbReference type="ARBA" id="ARBA00022741"/>
    </source>
</evidence>
<feature type="transmembrane region" description="Helical" evidence="11">
    <location>
        <begin position="125"/>
        <end position="142"/>
    </location>
</feature>
<feature type="compositionally biased region" description="Basic and acidic residues" evidence="10">
    <location>
        <begin position="2001"/>
        <end position="2012"/>
    </location>
</feature>
<name>A0A2U3DRA2_PURLI</name>
<feature type="compositionally biased region" description="Pro residues" evidence="10">
    <location>
        <begin position="2013"/>
        <end position="2026"/>
    </location>
</feature>
<dbReference type="InterPro" id="IPR003439">
    <property type="entry name" value="ABC_transporter-like_ATP-bd"/>
</dbReference>
<feature type="transmembrane region" description="Helical" evidence="11">
    <location>
        <begin position="96"/>
        <end position="113"/>
    </location>
</feature>
<dbReference type="InterPro" id="IPR036640">
    <property type="entry name" value="ABC1_TM_sf"/>
</dbReference>
<keyword evidence="8 11" id="KW-1133">Transmembrane helix</keyword>
<feature type="transmembrane region" description="Helical" evidence="11">
    <location>
        <begin position="154"/>
        <end position="174"/>
    </location>
</feature>
<evidence type="ECO:0000256" key="11">
    <source>
        <dbReference type="SAM" id="Phobius"/>
    </source>
</evidence>
<comment type="similarity">
    <text evidence="2">Belongs to the ABC transporter superfamily. ABCC family. Conjugate transporter (TC 3.A.1.208) subfamily.</text>
</comment>
<evidence type="ECO:0000256" key="8">
    <source>
        <dbReference type="ARBA" id="ARBA00022989"/>
    </source>
</evidence>
<dbReference type="GO" id="GO:0016020">
    <property type="term" value="C:membrane"/>
    <property type="evidence" value="ECO:0007669"/>
    <property type="project" value="UniProtKB-SubCell"/>
</dbReference>
<dbReference type="Gene3D" id="3.40.50.300">
    <property type="entry name" value="P-loop containing nucleotide triphosphate hydrolases"/>
    <property type="match status" value="2"/>
</dbReference>
<evidence type="ECO:0000256" key="5">
    <source>
        <dbReference type="ARBA" id="ARBA00022737"/>
    </source>
</evidence>
<dbReference type="FunFam" id="3.40.50.300:FF:000838">
    <property type="entry name" value="ABC multidrug transporter (Eurofung)"/>
    <property type="match status" value="1"/>
</dbReference>
<feature type="domain" description="ABC transporter" evidence="12">
    <location>
        <begin position="574"/>
        <end position="820"/>
    </location>
</feature>
<dbReference type="Pfam" id="PF00664">
    <property type="entry name" value="ABC_membrane"/>
    <property type="match status" value="1"/>
</dbReference>
<feature type="transmembrane region" description="Helical" evidence="11">
    <location>
        <begin position="873"/>
        <end position="894"/>
    </location>
</feature>
<dbReference type="CDD" id="cd03244">
    <property type="entry name" value="ABCC_MRP_domain2"/>
    <property type="match status" value="1"/>
</dbReference>
<dbReference type="InterPro" id="IPR050173">
    <property type="entry name" value="ABC_transporter_C-like"/>
</dbReference>
<evidence type="ECO:0000256" key="10">
    <source>
        <dbReference type="SAM" id="MobiDB-lite"/>
    </source>
</evidence>
<dbReference type="PANTHER" id="PTHR24223:SF456">
    <property type="entry name" value="MULTIDRUG RESISTANCE-ASSOCIATED PROTEIN LETHAL(2)03659"/>
    <property type="match status" value="1"/>
</dbReference>
<feature type="compositionally biased region" description="Pro residues" evidence="10">
    <location>
        <begin position="1462"/>
        <end position="1472"/>
    </location>
</feature>
<feature type="transmembrane region" description="Helical" evidence="11">
    <location>
        <begin position="25"/>
        <end position="45"/>
    </location>
</feature>
<feature type="transmembrane region" description="Helical" evidence="11">
    <location>
        <begin position="479"/>
        <end position="499"/>
    </location>
</feature>
<feature type="transmembrane region" description="Helical" evidence="11">
    <location>
        <begin position="74"/>
        <end position="90"/>
    </location>
</feature>
<protein>
    <recommendedName>
        <fullName evidence="16">ABC transporter</fullName>
    </recommendedName>
</protein>
<comment type="caution">
    <text evidence="14">The sequence shown here is derived from an EMBL/GenBank/DDBJ whole genome shotgun (WGS) entry which is preliminary data.</text>
</comment>
<feature type="transmembrane region" description="Helical" evidence="11">
    <location>
        <begin position="914"/>
        <end position="935"/>
    </location>
</feature>
<dbReference type="GO" id="GO:0140359">
    <property type="term" value="F:ABC-type transporter activity"/>
    <property type="evidence" value="ECO:0007669"/>
    <property type="project" value="InterPro"/>
</dbReference>
<dbReference type="SUPFAM" id="SSF52540">
    <property type="entry name" value="P-loop containing nucleoside triphosphate hydrolases"/>
    <property type="match status" value="2"/>
</dbReference>
<dbReference type="InterPro" id="IPR027417">
    <property type="entry name" value="P-loop_NTPase"/>
</dbReference>
<dbReference type="InterPro" id="IPR017871">
    <property type="entry name" value="ABC_transporter-like_CS"/>
</dbReference>
<evidence type="ECO:0000259" key="13">
    <source>
        <dbReference type="PROSITE" id="PS50929"/>
    </source>
</evidence>
<feature type="compositionally biased region" description="Basic and acidic residues" evidence="10">
    <location>
        <begin position="1951"/>
        <end position="1960"/>
    </location>
</feature>
<evidence type="ECO:0000313" key="15">
    <source>
        <dbReference type="Proteomes" id="UP000245956"/>
    </source>
</evidence>
<dbReference type="GO" id="GO:0005524">
    <property type="term" value="F:ATP binding"/>
    <property type="evidence" value="ECO:0007669"/>
    <property type="project" value="UniProtKB-KW"/>
</dbReference>
<dbReference type="PROSITE" id="PS00211">
    <property type="entry name" value="ABC_TRANSPORTER_1"/>
    <property type="match status" value="1"/>
</dbReference>
<dbReference type="CDD" id="cd18604">
    <property type="entry name" value="ABC_6TM_VMR1_D2_like"/>
    <property type="match status" value="1"/>
</dbReference>
<evidence type="ECO:0000256" key="2">
    <source>
        <dbReference type="ARBA" id="ARBA00009726"/>
    </source>
</evidence>
<evidence type="ECO:0000256" key="9">
    <source>
        <dbReference type="ARBA" id="ARBA00023136"/>
    </source>
</evidence>
<dbReference type="PANTHER" id="PTHR24223">
    <property type="entry name" value="ATP-BINDING CASSETTE SUB-FAMILY C"/>
    <property type="match status" value="1"/>
</dbReference>
<evidence type="ECO:0000256" key="3">
    <source>
        <dbReference type="ARBA" id="ARBA00022448"/>
    </source>
</evidence>
<reference evidence="14 15" key="1">
    <citation type="journal article" date="2016" name="Front. Microbiol.">
        <title>Genome and transcriptome sequences reveal the specific parasitism of the nematophagous Purpureocillium lilacinum 36-1.</title>
        <authorList>
            <person name="Xie J."/>
            <person name="Li S."/>
            <person name="Mo C."/>
            <person name="Xiao X."/>
            <person name="Peng D."/>
            <person name="Wang G."/>
            <person name="Xiao Y."/>
        </authorList>
    </citation>
    <scope>NUCLEOTIDE SEQUENCE [LARGE SCALE GENOMIC DNA]</scope>
    <source>
        <strain evidence="14 15">36-1</strain>
    </source>
</reference>
<keyword evidence="5" id="KW-0677">Repeat</keyword>
<accession>A0A2U3DRA2</accession>
<evidence type="ECO:0008006" key="16">
    <source>
        <dbReference type="Google" id="ProtNLM"/>
    </source>
</evidence>
<feature type="transmembrane region" description="Helical" evidence="11">
    <location>
        <begin position="1102"/>
        <end position="1124"/>
    </location>
</feature>
<keyword evidence="7" id="KW-0067">ATP-binding</keyword>
<evidence type="ECO:0000313" key="14">
    <source>
        <dbReference type="EMBL" id="PWI64769.1"/>
    </source>
</evidence>
<feature type="region of interest" description="Disordered" evidence="10">
    <location>
        <begin position="1936"/>
        <end position="2028"/>
    </location>
</feature>
<gene>
    <name evidence="14" type="ORF">PCL_08564</name>
</gene>
<organism evidence="14 15">
    <name type="scientific">Purpureocillium lilacinum</name>
    <name type="common">Paecilomyces lilacinus</name>
    <dbReference type="NCBI Taxonomy" id="33203"/>
    <lineage>
        <taxon>Eukaryota</taxon>
        <taxon>Fungi</taxon>
        <taxon>Dikarya</taxon>
        <taxon>Ascomycota</taxon>
        <taxon>Pezizomycotina</taxon>
        <taxon>Sordariomycetes</taxon>
        <taxon>Hypocreomycetidae</taxon>
        <taxon>Hypocreales</taxon>
        <taxon>Ophiocordycipitaceae</taxon>
        <taxon>Purpureocillium</taxon>
    </lineage>
</organism>
<feature type="compositionally biased region" description="Low complexity" evidence="10">
    <location>
        <begin position="1981"/>
        <end position="2000"/>
    </location>
</feature>
<dbReference type="GO" id="GO:0016887">
    <property type="term" value="F:ATP hydrolysis activity"/>
    <property type="evidence" value="ECO:0007669"/>
    <property type="project" value="InterPro"/>
</dbReference>
<sequence length="2120" mass="234527">MQIIYGFQEVYGSLNRLLAAGSVLFWPRLHYLLLILISIHGVYSFSARASSRLRKGVESQATAEQKRCQTSHRLLLVGAVCGLMGCLINIQRAANLLSILAPWTVLVGHVIATRSERNPADRFRAAMNGAACGALLAVLSGSPLYELTQSNTSLALSGPAFVISLCSLGGFLSVPRQADVFFRGRLVDRQHTASLLELLTFTWPSKVFRLENVRLMGVKDLPIVHPDLRAQHLCQHGQVTSRSSQRLVVRLARAHTHALFLQWGLAACKSVVVMTPHLIVHHLLQRLSSESEQSTGHGGVALALLLGASKMAEVALDSWLSWVTSSKIQFPMQATLNSMVYRKALCLPNAADGAGQGSKTSIFAQMRSSSARACMLFTDTHRVAMTVAKLMWTTTLLARLTGLKSLMTGLLASALVMPCSALLTKRYGITKAEQANIERERSGVLAAALLAVRQIKLASAEETWELRIQQLRDKELKHLLTGAVWLSLLVFVANISPVILAGVPIYIFTLQGYKLTASIAFTSISLFRQLQSDISYLPLITPYIWEAWMDLCRLEAFFAQDELDKTQVTPAKTVKLEKAAVTWHATGSKENKAFTLKDLSVQFPNGELSVITGNTGSGKSLLLAAIAGEARLLSGSIHRPCSSANSDIKADDTWISAGQMALVTQSPWMDNTTIRENILFGLPFDEERYARALHSCALKKDLATLKDGDSTLVGIKGVTLSSGQRWRVALARALYSRASLLLLDDVLSAVDAEVREWIVERALFGDLARGRTRILVTHHVSHCVARAACLVRLGDGKAQIQFRHPPPTDVPRQQDSRHVLADQVHLEDLSTAERKIDSSARKEAKQISSETLQKPLPSSYRTYFIATGGTPSWLLALLSATTCELVGLATAWWLKEWASQDKSRHYQERRVLSYGATYILVATLSCLVTAARCAVWYSIGLKASRNLFRAMTAAIFGAKLLWLEGTSHGEILTRFTSDMNAVDERLSHGVGYMIESVAKLLSILFTSASFSLYDVSLFAALLYCYLTIGMRLVSVLRRLKTIRQTAASSLQQHVTAVQTPDGVPTVRAYGMSAFFIDRMHELIDDNTSSIWHMTLCSVMMDLQLGMLGALFVTSSCLGICLTGADAGTAGVALSFAMQFNATMAGFLKRIATVESGLNSVGRIAEYSRVPQEPVSGIDVPESWPSKGGIQVKGVTAGYHPGLPAALNDVTFCIKPGERVGVVGRTGAGKSSLTLALARLIDLRQGSIAIDDIDISTVKLNVLRRRILIIPQDPHLFAGSLRSTLDPHGTHDDGTLITLLKRLRLHATTGEDGTDMPFTNLSFTIEDGGRNISQGQRQLLCLASALLSRKRIVIMDEATSALDMETDVAIQAAIREGLPDATVVVVAHRLATVAGFDKVLVLEDGRAVEFGEPRELYLRRQHFWRLVRFSSDREELAERIMSATCVYHHHPANTKPSDSSRTPLPPRTSSPTPPRRRHRQGIAAKASVCPINDSLGQRRRPPRPLPGADAAAAAVAMDRLPRELVDAILLKCLAGESKNEVLELRLVCRVFDRTLKPYACRTLGLDFSRLSRLSGFRRPQEDALQTIGYHCKSLYVDLMVLRDDMEVEFLETVFARVPSMTEFCQTMQRKYCLNDASFTETEYLDTLETMLFNCRDVDRLRLNLPFQLVGRHVNAATMILANTLKAFANRPEEDSADLHTLVLENVTDVAICHLWMNPSDVMNIMGVVAVLKHLVLTLRRHENEPPRVGWFGACLWNLIENAGLLESLCLIGMDQEDKPPRGLKQTRFWQLPLDEWRARSLPAPRVYLAHLAHLELKRVEMLPEILVKMMEELGETLEELYLNEVYLKAEQGRDWNVDSKKVLWVGLPNVRPPDDCQWLAMAVRCAAPRLRLCRASFLAYDHYLREDCASAPDFDLVDPCGLGRGLSQRFVEVVLGVPQPNDPSSGDPVEYLPRDPVDDHFIAPQPRSSQPPSQTTEHDPNTPHQDPQQQQHQQGRIQQDQQEPHNGHNEDRPSPPPPPSDPTPVPARTPLRIEDYDVNAYQTAVANPTSQWHKSIDGVFANCNQNTLDELHYIAETACRGMNEIHRRRSEWTAGNSMANEYADNLINHLPPAEDAEQDAA</sequence>
<dbReference type="InterPro" id="IPR011527">
    <property type="entry name" value="ABC1_TM_dom"/>
</dbReference>
<dbReference type="GO" id="GO:0005737">
    <property type="term" value="C:cytoplasm"/>
    <property type="evidence" value="ECO:0007669"/>
    <property type="project" value="UniProtKB-ARBA"/>
</dbReference>
<feature type="transmembrane region" description="Helical" evidence="11">
    <location>
        <begin position="1010"/>
        <end position="1033"/>
    </location>
</feature>
<dbReference type="EMBL" id="LCWV01000045">
    <property type="protein sequence ID" value="PWI64769.1"/>
    <property type="molecule type" value="Genomic_DNA"/>
</dbReference>
<feature type="domain" description="ABC transmembrane type-1" evidence="13">
    <location>
        <begin position="318"/>
        <end position="532"/>
    </location>
</feature>
<keyword evidence="6" id="KW-0547">Nucleotide-binding</keyword>
<proteinExistence type="inferred from homology"/>
<keyword evidence="3" id="KW-0813">Transport</keyword>
<feature type="domain" description="ABC transporter" evidence="12">
    <location>
        <begin position="1189"/>
        <end position="1428"/>
    </location>
</feature>
<comment type="subcellular location">
    <subcellularLocation>
        <location evidence="1">Membrane</location>
        <topology evidence="1">Multi-pass membrane protein</topology>
    </subcellularLocation>
</comment>
<dbReference type="FunFam" id="1.20.1560.10:FF:000013">
    <property type="entry name" value="ABC transporter C family member 2"/>
    <property type="match status" value="1"/>
</dbReference>
<evidence type="ECO:0000256" key="4">
    <source>
        <dbReference type="ARBA" id="ARBA00022692"/>
    </source>
</evidence>
<evidence type="ECO:0000259" key="12">
    <source>
        <dbReference type="PROSITE" id="PS50893"/>
    </source>
</evidence>
<dbReference type="Proteomes" id="UP000245956">
    <property type="component" value="Unassembled WGS sequence"/>
</dbReference>
<evidence type="ECO:0000256" key="1">
    <source>
        <dbReference type="ARBA" id="ARBA00004141"/>
    </source>
</evidence>
<keyword evidence="9 11" id="KW-0472">Membrane</keyword>
<evidence type="ECO:0000256" key="7">
    <source>
        <dbReference type="ARBA" id="ARBA00022840"/>
    </source>
</evidence>
<dbReference type="PROSITE" id="PS50929">
    <property type="entry name" value="ABC_TM1F"/>
    <property type="match status" value="2"/>
</dbReference>
<dbReference type="InterPro" id="IPR003593">
    <property type="entry name" value="AAA+_ATPase"/>
</dbReference>